<feature type="transmembrane region" description="Helical" evidence="2">
    <location>
        <begin position="839"/>
        <end position="861"/>
    </location>
</feature>
<feature type="transmembrane region" description="Helical" evidence="2">
    <location>
        <begin position="439"/>
        <end position="462"/>
    </location>
</feature>
<evidence type="ECO:0000313" key="3">
    <source>
        <dbReference type="EMBL" id="KAJ4405703.1"/>
    </source>
</evidence>
<proteinExistence type="predicted"/>
<sequence length="940" mass="102726">MATTDNSSTVDGVTNSTSVEQPSTAPKSTASTPQNGAAKPKIPPTGYKLVRRRKEDGTMITVLRKMTPEELEAAGQKEPTTAPNEGVQYKIVTVRNTDGSYIRVKRPVKSMENASSTATTTTPASPTQAPIPTENPATDSIPRKVNAKDQRRPDVKTSPVIGVVAEKSFDSETAPVAQAQGNNIDTEAALAEQKAYFRKQRTRKYKQSLIHGLGTIAGSAVGHMDFHHSHDSDNSHGDHSGSHDIQDGDIIDSENDWSDDDMDDEHHDHGHDHGDNPDHDDHHSHAHNDAKDNDDSRSAGTHIRFSTAGAAKTLITTAATSAANAAGAPPRKPAPAATATGITATTTARQAPAPDSSEKHENITYKVTAGELEEADKKFAEKDEERSIRRHWTNIAFYIMGSLSIVLPILFLTLGAFVFSMNGKIVTSSWKVMPDVIKVAISAWPIVFAAVVAQVFKAYATWKVERGIKLMRLEQLLGSNSFGSAVKQPMVLRQLDILSLLLLLTWCLSPLGSQALQRSYTTGLKENTVTATIYYLNKTGNNKAFSDGTKQDKESAEHALDNQLTGIQFLSTLLPVDQSLSSDSSSSWMDDYFHPIPWKSDLSYPLSMTGIPVILPKSQMDINKTATDKITPYEVFDFNITSSYFNFTCGDWELTTGQDIPYTEKGYASSSSNTLVMHFAMGEANSNSTVVFNSANVDPTKLNVTDYLNWEYSHITCGFEQVFFELEIYCERTAPTGDESERKAYSTQCLSWDLFPIDHNVAVEKGYGTKLEGFADDWIDMGALANANKTARTSTPKCQALVDQAAYNSSDDTLKAHFVKLNNAQALEGIDTVYMTQKPWAACFMVCTGLFLFFGVAGVIVESKTVAPDTLGYVSTVARNSRYLHLKPTSGAMSGPERARKLADTKVMLQDVKAKAGVGKIALGLKSENAVKLRYDRLYR</sequence>
<comment type="caution">
    <text evidence="3">The sequence shown here is derived from an EMBL/GenBank/DDBJ whole genome shotgun (WGS) entry which is preliminary data.</text>
</comment>
<feature type="compositionally biased region" description="Polar residues" evidence="1">
    <location>
        <begin position="1"/>
        <end position="35"/>
    </location>
</feature>
<keyword evidence="2" id="KW-0472">Membrane</keyword>
<protein>
    <submittedName>
        <fullName evidence="3">Uncharacterized protein</fullName>
    </submittedName>
</protein>
<keyword evidence="2" id="KW-1133">Transmembrane helix</keyword>
<feature type="compositionally biased region" description="Low complexity" evidence="1">
    <location>
        <begin position="114"/>
        <end position="132"/>
    </location>
</feature>
<keyword evidence="4" id="KW-1185">Reference proteome</keyword>
<dbReference type="AlphaFoldDB" id="A0A9W8ZFF4"/>
<organism evidence="3 4">
    <name type="scientific">Didymella pomorum</name>
    <dbReference type="NCBI Taxonomy" id="749634"/>
    <lineage>
        <taxon>Eukaryota</taxon>
        <taxon>Fungi</taxon>
        <taxon>Dikarya</taxon>
        <taxon>Ascomycota</taxon>
        <taxon>Pezizomycotina</taxon>
        <taxon>Dothideomycetes</taxon>
        <taxon>Pleosporomycetidae</taxon>
        <taxon>Pleosporales</taxon>
        <taxon>Pleosporineae</taxon>
        <taxon>Didymellaceae</taxon>
        <taxon>Didymella</taxon>
    </lineage>
</organism>
<dbReference type="Proteomes" id="UP001140510">
    <property type="component" value="Unassembled WGS sequence"/>
</dbReference>
<feature type="compositionally biased region" description="Basic and acidic residues" evidence="1">
    <location>
        <begin position="264"/>
        <end position="297"/>
    </location>
</feature>
<feature type="transmembrane region" description="Helical" evidence="2">
    <location>
        <begin position="395"/>
        <end position="419"/>
    </location>
</feature>
<dbReference type="OrthoDB" id="3726939at2759"/>
<feature type="region of interest" description="Disordered" evidence="1">
    <location>
        <begin position="109"/>
        <end position="156"/>
    </location>
</feature>
<evidence type="ECO:0000256" key="2">
    <source>
        <dbReference type="SAM" id="Phobius"/>
    </source>
</evidence>
<dbReference type="EMBL" id="JAPEVA010000032">
    <property type="protein sequence ID" value="KAJ4405703.1"/>
    <property type="molecule type" value="Genomic_DNA"/>
</dbReference>
<gene>
    <name evidence="3" type="ORF">N0V91_005010</name>
</gene>
<evidence type="ECO:0000256" key="1">
    <source>
        <dbReference type="SAM" id="MobiDB-lite"/>
    </source>
</evidence>
<evidence type="ECO:0000313" key="4">
    <source>
        <dbReference type="Proteomes" id="UP001140510"/>
    </source>
</evidence>
<accession>A0A9W8ZFF4</accession>
<feature type="compositionally biased region" description="Acidic residues" evidence="1">
    <location>
        <begin position="247"/>
        <end position="263"/>
    </location>
</feature>
<reference evidence="3" key="1">
    <citation type="submission" date="2022-10" db="EMBL/GenBank/DDBJ databases">
        <title>Tapping the CABI collections for fungal endophytes: first genome assemblies for Collariella, Neodidymelliopsis, Ascochyta clinopodiicola, Didymella pomorum, Didymosphaeria variabile, Neocosmospora piperis and Neocucurbitaria cava.</title>
        <authorList>
            <person name="Hill R."/>
        </authorList>
    </citation>
    <scope>NUCLEOTIDE SEQUENCE</scope>
    <source>
        <strain evidence="3">IMI 355091</strain>
    </source>
</reference>
<feature type="compositionally biased region" description="Basic and acidic residues" evidence="1">
    <location>
        <begin position="146"/>
        <end position="155"/>
    </location>
</feature>
<keyword evidence="2" id="KW-0812">Transmembrane</keyword>
<name>A0A9W8ZFF4_9PLEO</name>
<feature type="compositionally biased region" description="Basic and acidic residues" evidence="1">
    <location>
        <begin position="224"/>
        <end position="246"/>
    </location>
</feature>
<feature type="region of interest" description="Disordered" evidence="1">
    <location>
        <begin position="1"/>
        <end position="87"/>
    </location>
</feature>
<feature type="region of interest" description="Disordered" evidence="1">
    <location>
        <begin position="224"/>
        <end position="300"/>
    </location>
</feature>